<dbReference type="Pfam" id="PF17782">
    <property type="entry name" value="WHD_DprA"/>
    <property type="match status" value="1"/>
</dbReference>
<name>A0ABC9ING2_SERMA</name>
<dbReference type="KEGG" id="smac:SMDB11_3760"/>
<dbReference type="NCBIfam" id="TIGR00732">
    <property type="entry name" value="dprA"/>
    <property type="match status" value="1"/>
</dbReference>
<dbReference type="InterPro" id="IPR041614">
    <property type="entry name" value="DprA_WH"/>
</dbReference>
<protein>
    <submittedName>
        <fullName evidence="5">DNA protecting protein</fullName>
    </submittedName>
</protein>
<evidence type="ECO:0000259" key="3">
    <source>
        <dbReference type="Pfam" id="PF17782"/>
    </source>
</evidence>
<dbReference type="EMBL" id="HG326223">
    <property type="protein sequence ID" value="CDG14322.1"/>
    <property type="molecule type" value="Genomic_DNA"/>
</dbReference>
<dbReference type="NCBIfam" id="NF008007">
    <property type="entry name" value="PRK10736.1"/>
    <property type="match status" value="1"/>
</dbReference>
<feature type="domain" description="Smf/DprA SLOG" evidence="2">
    <location>
        <begin position="92"/>
        <end position="301"/>
    </location>
</feature>
<dbReference type="Proteomes" id="UP000018979">
    <property type="component" value="Chromosome I"/>
</dbReference>
<dbReference type="PANTHER" id="PTHR43022">
    <property type="entry name" value="PROTEIN SMF"/>
    <property type="match status" value="1"/>
</dbReference>
<feature type="domain" description="DprA winged helix" evidence="3">
    <location>
        <begin position="320"/>
        <end position="374"/>
    </location>
</feature>
<dbReference type="InterPro" id="IPR057338">
    <property type="entry name" value="DprA_SAM"/>
</dbReference>
<comment type="similarity">
    <text evidence="1">Belongs to the DprA/Smf family.</text>
</comment>
<feature type="domain" description="Smf/DprA SAM" evidence="4">
    <location>
        <begin position="19"/>
        <end position="83"/>
    </location>
</feature>
<gene>
    <name evidence="5" type="primary">dprA</name>
    <name evidence="5" type="ORF">SMDB11_3760</name>
</gene>
<dbReference type="Pfam" id="PF02481">
    <property type="entry name" value="DNA_processg_A"/>
    <property type="match status" value="1"/>
</dbReference>
<evidence type="ECO:0000259" key="2">
    <source>
        <dbReference type="Pfam" id="PF02481"/>
    </source>
</evidence>
<reference evidence="5 6" key="1">
    <citation type="submission" date="2013-06" db="EMBL/GenBank/DDBJ databases">
        <authorList>
            <person name="Aslett M."/>
        </authorList>
    </citation>
    <scope>NUCLEOTIDE SEQUENCE [LARGE SCALE GENOMIC DNA]</scope>
    <source>
        <strain evidence="5 6">Db11</strain>
    </source>
</reference>
<evidence type="ECO:0000313" key="6">
    <source>
        <dbReference type="Proteomes" id="UP000018979"/>
    </source>
</evidence>
<reference evidence="5 6" key="3">
    <citation type="journal article" date="2014" name="Genome Biol. Evol.">
        <title>Genome evolution and plasticity of Serratia marcescens, an important multidrug-resistant nosocomial pathogen.</title>
        <authorList>
            <person name="Iguchi A."/>
            <person name="Nagaya Y."/>
            <person name="Pradel E."/>
            <person name="Ooka T."/>
            <person name="Ogura Y."/>
            <person name="Katsura K."/>
            <person name="Kurokawa K."/>
            <person name="Oshima K."/>
            <person name="Hattori M."/>
            <person name="Parkhill J."/>
            <person name="Sebaihia M."/>
            <person name="Coulthurst S.J."/>
            <person name="Gotoh N."/>
            <person name="Thomson N.R."/>
            <person name="Ewbank J.J."/>
            <person name="Hayashi T."/>
        </authorList>
    </citation>
    <scope>NUCLEOTIDE SEQUENCE [LARGE SCALE GENOMIC DNA]</scope>
    <source>
        <strain evidence="5 6">Db11</strain>
    </source>
</reference>
<dbReference type="Gene3D" id="3.40.50.450">
    <property type="match status" value="1"/>
</dbReference>
<dbReference type="InterPro" id="IPR057666">
    <property type="entry name" value="DrpA_SLOG"/>
</dbReference>
<sequence length="391" mass="42785">MHQLLRLVIPPFLLREQTMRPEEIALRMRGVTGLQTVVASRIVQQLSQMGCEPRRVLHELGLNERQQTQFNQLDPGYLSASLRWLELPAHRMLNYGAAGYPERLAQIDDAPLFLLIEGDPQALLHPQLAMVGSRQFSHYGERWANHFAEELARFGFTITSGLAIGIDGICHRAALAAGGCTIAVLGSGLGNIYPRRHRRLAEQIVEQGGAVISDHLVTDLPLADHFPRRNRIISGLSLGVLVIEASLRSGTLVTARYALEQGREVFALPGPLGNPMSEGTHWLIQQGAHLVTGPKDIAELLGSGLQWLSLNENTTICASQAEVELPFADVLANVGDEVTPVDVVAERAGQPVPVVVIKLLELELAGWIAAVPGGYVRIRRASHVRRTHVLV</sequence>
<dbReference type="AlphaFoldDB" id="A0ABC9ING2"/>
<dbReference type="Gene3D" id="1.10.10.10">
    <property type="entry name" value="Winged helix-like DNA-binding domain superfamily/Winged helix DNA-binding domain"/>
    <property type="match status" value="1"/>
</dbReference>
<dbReference type="InterPro" id="IPR003488">
    <property type="entry name" value="DprA"/>
</dbReference>
<accession>A0ABC9ING2</accession>
<dbReference type="InterPro" id="IPR036388">
    <property type="entry name" value="WH-like_DNA-bd_sf"/>
</dbReference>
<reference evidence="6" key="2">
    <citation type="submission" date="2013-11" db="EMBL/GenBank/DDBJ databases">
        <title>Genome sequences of clinical and environmental isolates of Serratia marcescens.</title>
        <authorList>
            <person name="Iguchi A."/>
            <person name="Komatsu H."/>
            <person name="Nagaya Y."/>
            <person name="Ogura Y."/>
            <person name="Katsura K."/>
            <person name="Kurokawa K."/>
            <person name="Ooka T."/>
            <person name="Hattori M."/>
            <person name="Gotoh N."/>
            <person name="Thomson N."/>
            <person name="Hayashi T."/>
        </authorList>
    </citation>
    <scope>NUCLEOTIDE SEQUENCE [LARGE SCALE GENOMIC DNA]</scope>
    <source>
        <strain evidence="6">Db11</strain>
    </source>
</reference>
<organism evidence="5 6">
    <name type="scientific">Serratia marcescens subsp. marcescens Db11</name>
    <dbReference type="NCBI Taxonomy" id="273526"/>
    <lineage>
        <taxon>Bacteria</taxon>
        <taxon>Pseudomonadati</taxon>
        <taxon>Pseudomonadota</taxon>
        <taxon>Gammaproteobacteria</taxon>
        <taxon>Enterobacterales</taxon>
        <taxon>Yersiniaceae</taxon>
        <taxon>Serratia</taxon>
    </lineage>
</organism>
<evidence type="ECO:0000313" key="5">
    <source>
        <dbReference type="EMBL" id="CDG14322.1"/>
    </source>
</evidence>
<dbReference type="SUPFAM" id="SSF102405">
    <property type="entry name" value="MCP/YpsA-like"/>
    <property type="match status" value="1"/>
</dbReference>
<proteinExistence type="inferred from homology"/>
<evidence type="ECO:0000259" key="4">
    <source>
        <dbReference type="Pfam" id="PF25317"/>
    </source>
</evidence>
<dbReference type="Pfam" id="PF25317">
    <property type="entry name" value="SAM_SMF"/>
    <property type="match status" value="1"/>
</dbReference>
<dbReference type="PANTHER" id="PTHR43022:SF1">
    <property type="entry name" value="PROTEIN SMF"/>
    <property type="match status" value="1"/>
</dbReference>
<evidence type="ECO:0000256" key="1">
    <source>
        <dbReference type="ARBA" id="ARBA00006525"/>
    </source>
</evidence>